<evidence type="ECO:0000313" key="5">
    <source>
        <dbReference type="EMBL" id="ABI35709.1"/>
    </source>
</evidence>
<organism evidence="5 7">
    <name type="scientific">Ectropis obliqua nucleopolyhedrovirus</name>
    <dbReference type="NCBI Taxonomy" id="59376"/>
    <lineage>
        <taxon>Viruses</taxon>
        <taxon>Viruses incertae sedis</taxon>
        <taxon>Naldaviricetes</taxon>
        <taxon>Lefavirales</taxon>
        <taxon>Baculoviridae</taxon>
        <taxon>Alphabaculovirus</taxon>
        <taxon>Alphabaculovirus ecobliquae</taxon>
    </lineage>
</organism>
<gene>
    <name evidence="6" type="ORF">QF4000025</name>
</gene>
<evidence type="ECO:0000256" key="2">
    <source>
        <dbReference type="ARBA" id="ARBA00017118"/>
    </source>
</evidence>
<proteinExistence type="inferred from homology"/>
<keyword evidence="7" id="KW-1185">Reference proteome</keyword>
<keyword evidence="3" id="KW-0805">Transcription regulation</keyword>
<dbReference type="GO" id="GO:0019058">
    <property type="term" value="P:viral life cycle"/>
    <property type="evidence" value="ECO:0007669"/>
    <property type="project" value="InterPro"/>
</dbReference>
<dbReference type="Proteomes" id="UP000214344">
    <property type="component" value="Segment"/>
</dbReference>
<evidence type="ECO:0000313" key="6">
    <source>
        <dbReference type="EMBL" id="QWV59611.1"/>
    </source>
</evidence>
<reference evidence="5 7" key="1">
    <citation type="journal article" date="2006" name="J. Microbiol.">
        <title>Morphological, phylogenetic and biological characteristics of Ectropis obliqua single-nucleocapsid nucleopolyhedrovirus.</title>
        <authorList>
            <person name="Ma X.C."/>
            <person name="Xu H.J."/>
            <person name="Tang M.J."/>
            <person name="Xiao Q."/>
            <person name="Hong J."/>
            <person name="Zhang C.X."/>
        </authorList>
    </citation>
    <scope>NUCLEOTIDE SEQUENCE [LARGE SCALE GENOMIC DNA]</scope>
    <source>
        <strain evidence="5 7">A1</strain>
    </source>
</reference>
<dbReference type="EMBL" id="MZ394738">
    <property type="protein sequence ID" value="QWV59611.1"/>
    <property type="molecule type" value="Genomic_DNA"/>
</dbReference>
<dbReference type="EMBL" id="DQ837165">
    <property type="protein sequence ID" value="ABI35709.1"/>
    <property type="molecule type" value="Genomic_DNA"/>
</dbReference>
<dbReference type="GO" id="GO:0006355">
    <property type="term" value="P:regulation of DNA-templated transcription"/>
    <property type="evidence" value="ECO:0007669"/>
    <property type="project" value="InterPro"/>
</dbReference>
<dbReference type="RefSeq" id="YP_874218.1">
    <property type="nucleotide sequence ID" value="NC_008586.1"/>
</dbReference>
<reference evidence="6" key="4">
    <citation type="submission" date="2021-06" db="EMBL/GenBank/DDBJ databases">
        <authorList>
            <person name="Xiao Q."/>
            <person name="Zhang X.X."/>
            <person name="Tang M.J."/>
        </authorList>
    </citation>
    <scope>NUCLEOTIDE SEQUENCE</scope>
    <source>
        <strain evidence="6">QF4</strain>
    </source>
</reference>
<evidence type="ECO:0000256" key="4">
    <source>
        <dbReference type="ARBA" id="ARBA00023163"/>
    </source>
</evidence>
<dbReference type="OrthoDB" id="15391at10239"/>
<reference evidence="5" key="2">
    <citation type="submission" date="2006-07" db="EMBL/GenBank/DDBJ databases">
        <authorList>
            <person name="Zhang C.-X."/>
            <person name="Yang Z.-N."/>
            <person name="Ma X.-C."/>
            <person name="Xiao Q."/>
        </authorList>
    </citation>
    <scope>NUCLEOTIDE SEQUENCE</scope>
    <source>
        <strain evidence="5">A1</strain>
    </source>
</reference>
<evidence type="ECO:0000256" key="1">
    <source>
        <dbReference type="ARBA" id="ARBA00008271"/>
    </source>
</evidence>
<name>A0EYS8_9ABAC</name>
<comment type="similarity">
    <text evidence="1">Belongs to the baculoviridae LEF-11 family.</text>
</comment>
<keyword evidence="4" id="KW-0804">Transcription</keyword>
<evidence type="ECO:0000256" key="3">
    <source>
        <dbReference type="ARBA" id="ARBA00023015"/>
    </source>
</evidence>
<sequence>MEYETSQNCDGHSARTIEHSQCLTRSEVYALLREVINKRKHENDHEGVCDHINSIDFQAQLDYIRQNIEKAYAIVGDGGVNTFKSFAPHLMKLENIFNLQSTLEGEYHYCTVVRNKRHNKN</sequence>
<accession>A0EYS8</accession>
<protein>
    <recommendedName>
        <fullName evidence="2">Late expression factor 11</fullName>
    </recommendedName>
</protein>
<dbReference type="Pfam" id="PF06385">
    <property type="entry name" value="Baculo_LEF-11"/>
    <property type="match status" value="1"/>
</dbReference>
<evidence type="ECO:0000313" key="7">
    <source>
        <dbReference type="Proteomes" id="UP000214344"/>
    </source>
</evidence>
<dbReference type="InterPro" id="IPR009429">
    <property type="entry name" value="Baculo_LEF-11"/>
</dbReference>
<dbReference type="KEGG" id="vg:5176438"/>
<reference evidence="5 7" key="3">
    <citation type="journal article" date="2007" name="Virology">
        <title>Genome sequence and organization of a nucleopolyhedrovirus that infects the tea looper caterpillar, Ectropis obliqua.</title>
        <authorList>
            <person name="Ma X.C."/>
            <person name="Shang J.Y."/>
            <person name="Yang Z.N."/>
            <person name="Bao Y.Y."/>
            <person name="Xiao Q."/>
            <person name="Zhang C.X."/>
        </authorList>
    </citation>
    <scope>NUCLEOTIDE SEQUENCE [LARGE SCALE GENOMIC DNA]</scope>
    <source>
        <strain evidence="5 7">A1</strain>
    </source>
</reference>